<reference evidence="3 4" key="1">
    <citation type="journal article" date="2019" name="Sci. Rep.">
        <title>Orb-weaving spider Araneus ventricosus genome elucidates the spidroin gene catalogue.</title>
        <authorList>
            <person name="Kono N."/>
            <person name="Nakamura H."/>
            <person name="Ohtoshi R."/>
            <person name="Moran D.A.P."/>
            <person name="Shinohara A."/>
            <person name="Yoshida Y."/>
            <person name="Fujiwara M."/>
            <person name="Mori M."/>
            <person name="Tomita M."/>
            <person name="Arakawa K."/>
        </authorList>
    </citation>
    <scope>NUCLEOTIDE SEQUENCE [LARGE SCALE GENOMIC DNA]</scope>
</reference>
<organism evidence="3 4">
    <name type="scientific">Araneus ventricosus</name>
    <name type="common">Orbweaver spider</name>
    <name type="synonym">Epeira ventricosa</name>
    <dbReference type="NCBI Taxonomy" id="182803"/>
    <lineage>
        <taxon>Eukaryota</taxon>
        <taxon>Metazoa</taxon>
        <taxon>Ecdysozoa</taxon>
        <taxon>Arthropoda</taxon>
        <taxon>Chelicerata</taxon>
        <taxon>Arachnida</taxon>
        <taxon>Araneae</taxon>
        <taxon>Araneomorphae</taxon>
        <taxon>Entelegynae</taxon>
        <taxon>Araneoidea</taxon>
        <taxon>Araneidae</taxon>
        <taxon>Araneus</taxon>
    </lineage>
</organism>
<dbReference type="Proteomes" id="UP000499080">
    <property type="component" value="Unassembled WGS sequence"/>
</dbReference>
<evidence type="ECO:0000313" key="2">
    <source>
        <dbReference type="EMBL" id="GBN52605.1"/>
    </source>
</evidence>
<feature type="compositionally biased region" description="Polar residues" evidence="1">
    <location>
        <begin position="40"/>
        <end position="52"/>
    </location>
</feature>
<accession>A0A4Y2PQW5</accession>
<comment type="caution">
    <text evidence="3">The sequence shown here is derived from an EMBL/GenBank/DDBJ whole genome shotgun (WGS) entry which is preliminary data.</text>
</comment>
<keyword evidence="4" id="KW-1185">Reference proteome</keyword>
<evidence type="ECO:0000256" key="1">
    <source>
        <dbReference type="SAM" id="MobiDB-lite"/>
    </source>
</evidence>
<evidence type="ECO:0000313" key="3">
    <source>
        <dbReference type="EMBL" id="GBN52637.1"/>
    </source>
</evidence>
<dbReference type="AlphaFoldDB" id="A0A4Y2PQW5"/>
<proteinExistence type="predicted"/>
<name>A0A4Y2PQW5_ARAVE</name>
<dbReference type="EMBL" id="BGPR01216180">
    <property type="protein sequence ID" value="GBN52605.1"/>
    <property type="molecule type" value="Genomic_DNA"/>
</dbReference>
<sequence>MPPKRQNIGRLTNAAKRRREKRQNETEEETAQRNKRNRLRMSQSRATKSSQQHKARNEAQI</sequence>
<dbReference type="EMBL" id="BGPR01216195">
    <property type="protein sequence ID" value="GBN52637.1"/>
    <property type="molecule type" value="Genomic_DNA"/>
</dbReference>
<gene>
    <name evidence="3" type="ORF">AVEN_12489_1</name>
    <name evidence="2" type="ORF">AVEN_192527_1</name>
</gene>
<evidence type="ECO:0000313" key="4">
    <source>
        <dbReference type="Proteomes" id="UP000499080"/>
    </source>
</evidence>
<feature type="region of interest" description="Disordered" evidence="1">
    <location>
        <begin position="1"/>
        <end position="61"/>
    </location>
</feature>
<feature type="non-terminal residue" evidence="3">
    <location>
        <position position="61"/>
    </location>
</feature>
<protein>
    <submittedName>
        <fullName evidence="3">Uncharacterized protein</fullName>
    </submittedName>
</protein>